<proteinExistence type="predicted"/>
<dbReference type="EMBL" id="JASBWU010000010">
    <property type="protein sequence ID" value="KAJ9118658.1"/>
    <property type="molecule type" value="Genomic_DNA"/>
</dbReference>
<keyword evidence="2" id="KW-1185">Reference proteome</keyword>
<evidence type="ECO:0000313" key="1">
    <source>
        <dbReference type="EMBL" id="KAJ9118658.1"/>
    </source>
</evidence>
<name>A0ACC2X3U1_9TREE</name>
<evidence type="ECO:0000313" key="2">
    <source>
        <dbReference type="Proteomes" id="UP001243375"/>
    </source>
</evidence>
<reference evidence="1" key="1">
    <citation type="submission" date="2023-04" db="EMBL/GenBank/DDBJ databases">
        <title>Draft Genome sequencing of Naganishia species isolated from polar environments using Oxford Nanopore Technology.</title>
        <authorList>
            <person name="Leo P."/>
            <person name="Venkateswaran K."/>
        </authorList>
    </citation>
    <scope>NUCLEOTIDE SEQUENCE</scope>
    <source>
        <strain evidence="1">MNA-CCFEE 5425</strain>
    </source>
</reference>
<accession>A0ACC2X3U1</accession>
<organism evidence="1 2">
    <name type="scientific">Naganishia vaughanmartiniae</name>
    <dbReference type="NCBI Taxonomy" id="1424756"/>
    <lineage>
        <taxon>Eukaryota</taxon>
        <taxon>Fungi</taxon>
        <taxon>Dikarya</taxon>
        <taxon>Basidiomycota</taxon>
        <taxon>Agaricomycotina</taxon>
        <taxon>Tremellomycetes</taxon>
        <taxon>Filobasidiales</taxon>
        <taxon>Filobasidiaceae</taxon>
        <taxon>Naganishia</taxon>
    </lineage>
</organism>
<sequence>MDNSPLLSPASAHDTDLPCDLKGITARIPYLKQLGVNAIWLCPIYKSPQHDMGYDIREVYEPYGTMADFDELLATMKKHGLKLIMDLVVNHCSSEHEWFIESKSSKQNPKRDWFIWRKGKRDENGEPIPPNNWRSVFGAGPAWTYDEGTDEWYLRLFVSQQPDLNWENPEVREAVYDLMKFWLDKGVDGFRMDVINLISKAPGLPDAEVVDPSSNYQPSFKYTANGPKMHLYLREMNAKVLSKYDVLTVGETPFTHDPKILIQYIRKDELQMVFQFEMHDLDGGDAANPMKPSPFKLTQLKEIIGRWQQAMFEGNGWNSIYFGNHDQARLVSRFASDAPEYRARSAKLLALNHLTLSGTPYVYQGEDIGMCNMPKDWGFEEYKDVATLQWIDGVREKRQKETGEEDPDLSDLLPYMRAKARDNARTPMQWDATPNAGFTTGSKAWMRVHDDYKQWNVEVQSKDPNSVNSFYKELFRLRNEHLVLVYGDFNYLDFDNEDVFAYVKEHEGEKVLVVLNYTGKDVTFAIPSSVETGNAKLLLATLGKGSIKASAVALEPWEGMVFKL</sequence>
<protein>
    <submittedName>
        <fullName evidence="1">Uncharacterized protein</fullName>
    </submittedName>
</protein>
<gene>
    <name evidence="1" type="ORF">QFC22_003878</name>
</gene>
<dbReference type="Proteomes" id="UP001243375">
    <property type="component" value="Unassembled WGS sequence"/>
</dbReference>
<comment type="caution">
    <text evidence="1">The sequence shown here is derived from an EMBL/GenBank/DDBJ whole genome shotgun (WGS) entry which is preliminary data.</text>
</comment>